<evidence type="ECO:0000256" key="3">
    <source>
        <dbReference type="ARBA" id="ARBA00022692"/>
    </source>
</evidence>
<feature type="compositionally biased region" description="Polar residues" evidence="8">
    <location>
        <begin position="105"/>
        <end position="115"/>
    </location>
</feature>
<comment type="subcellular location">
    <subcellularLocation>
        <location evidence="1">Membrane</location>
    </subcellularLocation>
</comment>
<feature type="region of interest" description="Disordered" evidence="8">
    <location>
        <begin position="105"/>
        <end position="138"/>
    </location>
</feature>
<dbReference type="OrthoDB" id="1058301at2759"/>
<evidence type="ECO:0000313" key="11">
    <source>
        <dbReference type="Proteomes" id="UP000398389"/>
    </source>
</evidence>
<dbReference type="GO" id="GO:0005737">
    <property type="term" value="C:cytoplasm"/>
    <property type="evidence" value="ECO:0007669"/>
    <property type="project" value="UniProtKB-ARBA"/>
</dbReference>
<proteinExistence type="inferred from homology"/>
<dbReference type="PROSITE" id="PS51704">
    <property type="entry name" value="GP_PDE"/>
    <property type="match status" value="1"/>
</dbReference>
<keyword evidence="7" id="KW-0472">Membrane</keyword>
<dbReference type="PANTHER" id="PTHR42758:SF2">
    <property type="entry name" value="PHOSPHATIDYLGLYCEROL PHOSPHOLIPASE C"/>
    <property type="match status" value="1"/>
</dbReference>
<protein>
    <recommendedName>
        <fullName evidence="9">GP-PDE domain-containing protein</fullName>
    </recommendedName>
</protein>
<evidence type="ECO:0000256" key="6">
    <source>
        <dbReference type="ARBA" id="ARBA00023098"/>
    </source>
</evidence>
<dbReference type="InterPro" id="IPR052271">
    <property type="entry name" value="GDPD-Related"/>
</dbReference>
<keyword evidence="6" id="KW-0443">Lipid metabolism</keyword>
<dbReference type="GO" id="GO:0034479">
    <property type="term" value="F:phosphatidylglycerol phospholipase C activity"/>
    <property type="evidence" value="ECO:0007669"/>
    <property type="project" value="TreeGrafter"/>
</dbReference>
<gene>
    <name evidence="10" type="ORF">SAPINGB_P004078</name>
</gene>
<keyword evidence="3" id="KW-0812">Transmembrane</keyword>
<dbReference type="GO" id="GO:0016020">
    <property type="term" value="C:membrane"/>
    <property type="evidence" value="ECO:0007669"/>
    <property type="project" value="UniProtKB-SubCell"/>
</dbReference>
<dbReference type="GeneID" id="43582893"/>
<dbReference type="EMBL" id="CABVLU010000003">
    <property type="protein sequence ID" value="VVT54443.1"/>
    <property type="molecule type" value="Genomic_DNA"/>
</dbReference>
<keyword evidence="4" id="KW-0378">Hydrolase</keyword>
<evidence type="ECO:0000256" key="4">
    <source>
        <dbReference type="ARBA" id="ARBA00022801"/>
    </source>
</evidence>
<dbReference type="InterPro" id="IPR030395">
    <property type="entry name" value="GP_PDE_dom"/>
</dbReference>
<accession>A0A5E8BSM9</accession>
<evidence type="ECO:0000256" key="5">
    <source>
        <dbReference type="ARBA" id="ARBA00022989"/>
    </source>
</evidence>
<evidence type="ECO:0000256" key="7">
    <source>
        <dbReference type="ARBA" id="ARBA00023136"/>
    </source>
</evidence>
<evidence type="ECO:0000313" key="10">
    <source>
        <dbReference type="EMBL" id="VVT54443.1"/>
    </source>
</evidence>
<sequence>MTILSSPFALHKQNFPAVVGHRGFKGRFPENTLTAFDAGVTVGRADIIELDVQLASDDTVVVSHDPNTGRCFGLPGLDIQKTPYKGVLDILVSTGKLTSSYSSNAQALKQESARSSGKESNKDNGNTTTTTNAKKPSDAELEAFGMPTFYAAARRFVADERYKHAKLMVDVKISNTPGIVRRIVSVLEQVLTDVIADGTDTVNFQDDAKTFWQTHAVLGIWRLDVLEEALAGENHGIPLCFIGVSRKLARTFMDRAAPRPARESTKEQESSVATFPTDETAPLLLLQSDSNNSNAQGSHQINPLKAISLHVSALVSSAGAKLLRDAQARGVRVYVWTVNREADMKWAIAADLAGVITDFPDRFANVRDQVYENGGAGVVALKEPWEYVSWTEWNITNVLRYYIIQALFSVIIYVKTGII</sequence>
<evidence type="ECO:0000256" key="8">
    <source>
        <dbReference type="SAM" id="MobiDB-lite"/>
    </source>
</evidence>
<reference evidence="10 11" key="1">
    <citation type="submission" date="2019-09" db="EMBL/GenBank/DDBJ databases">
        <authorList>
            <person name="Brejova B."/>
        </authorList>
    </citation>
    <scope>NUCLEOTIDE SEQUENCE [LARGE SCALE GENOMIC DNA]</scope>
</reference>
<comment type="similarity">
    <text evidence="2">Belongs to the glycerophosphoryl diester phosphodiesterase family.</text>
</comment>
<keyword evidence="11" id="KW-1185">Reference proteome</keyword>
<dbReference type="RefSeq" id="XP_031854684.1">
    <property type="nucleotide sequence ID" value="XM_031998793.1"/>
</dbReference>
<evidence type="ECO:0000256" key="2">
    <source>
        <dbReference type="ARBA" id="ARBA00007277"/>
    </source>
</evidence>
<dbReference type="SUPFAM" id="SSF51695">
    <property type="entry name" value="PLC-like phosphodiesterases"/>
    <property type="match status" value="1"/>
</dbReference>
<keyword evidence="5" id="KW-1133">Transmembrane helix</keyword>
<evidence type="ECO:0000259" key="9">
    <source>
        <dbReference type="PROSITE" id="PS51704"/>
    </source>
</evidence>
<dbReference type="PANTHER" id="PTHR42758">
    <property type="entry name" value="PHOSPHATIDYLGLYCEROL PHOSPHOLIPASE C"/>
    <property type="match status" value="1"/>
</dbReference>
<name>A0A5E8BSM9_9ASCO</name>
<evidence type="ECO:0000256" key="1">
    <source>
        <dbReference type="ARBA" id="ARBA00004370"/>
    </source>
</evidence>
<dbReference type="InterPro" id="IPR017946">
    <property type="entry name" value="PLC-like_Pdiesterase_TIM-brl"/>
</dbReference>
<dbReference type="Proteomes" id="UP000398389">
    <property type="component" value="Unassembled WGS sequence"/>
</dbReference>
<dbReference type="Pfam" id="PF03009">
    <property type="entry name" value="GDPD"/>
    <property type="match status" value="1"/>
</dbReference>
<dbReference type="Gene3D" id="3.20.20.190">
    <property type="entry name" value="Phosphatidylinositol (PI) phosphodiesterase"/>
    <property type="match status" value="1"/>
</dbReference>
<dbReference type="AlphaFoldDB" id="A0A5E8BSM9"/>
<feature type="domain" description="GP-PDE" evidence="9">
    <location>
        <begin position="16"/>
        <end position="367"/>
    </location>
</feature>
<dbReference type="GO" id="GO:0046475">
    <property type="term" value="P:glycerophospholipid catabolic process"/>
    <property type="evidence" value="ECO:0007669"/>
    <property type="project" value="TreeGrafter"/>
</dbReference>
<organism evidence="10 11">
    <name type="scientific">Magnusiomyces paraingens</name>
    <dbReference type="NCBI Taxonomy" id="2606893"/>
    <lineage>
        <taxon>Eukaryota</taxon>
        <taxon>Fungi</taxon>
        <taxon>Dikarya</taxon>
        <taxon>Ascomycota</taxon>
        <taxon>Saccharomycotina</taxon>
        <taxon>Dipodascomycetes</taxon>
        <taxon>Dipodascales</taxon>
        <taxon>Dipodascaceae</taxon>
        <taxon>Magnusiomyces</taxon>
    </lineage>
</organism>